<evidence type="ECO:0000256" key="1">
    <source>
        <dbReference type="SAM" id="Phobius"/>
    </source>
</evidence>
<name>A0A4Y6UZB0_SACBS</name>
<evidence type="ECO:0000313" key="3">
    <source>
        <dbReference type="Proteomes" id="UP000316968"/>
    </source>
</evidence>
<dbReference type="KEGG" id="saca:FFV09_20780"/>
<accession>A0A4Y6UZB0</accession>
<sequence>MRLLKKYGSRKYLLRILLSVSLSVVLLLIVSGWAIYVNSEKTVLKVQEEANAKVLTQINYNIDYMNVIVKNLAVSLFFAPESVYLLNSREMDNRDFYLKMMRIENVVNTSPFLDSIIVYNKQTDCYYSTRYSSSCTDDGMEGRVDRYLQEKGDQVPKMEFIPLQKAVGDDIDLFSFVMDEGAPSESGSSKLILNVKSEWLIENINLINKIGAKEESVTFIMDRMGRTFDAGRPLPFNVSSMAPVILKHRDQTHVAFDTFIASEEGRKWIVSYKNIGANDWLIVSAQDYDNVFGEINRLRSVSIGILLAFIVLSIVASIAVSLMLYRPMNRMLVQMGSFRIANEEAQFTAGDEFSFISAQYRLAYEGVNQLRKEQEEKQGSLKTYILRRMLMDSSTVTAQELRNAIDRGTFQVDFESPMLLVLLQIEGRSQKNELYRSIEKRLYKFAVGNIAEELISHSFVNEVVDMKSDHLAVLLNVPNFEHETERELVNILEQVQAMFTLYYRVSITVSVSDLVQHTGELSMQYGKVVERGQYRFIYGKQSLILPAMVRKNMDNIVF</sequence>
<feature type="transmembrane region" description="Helical" evidence="1">
    <location>
        <begin position="303"/>
        <end position="325"/>
    </location>
</feature>
<dbReference type="OrthoDB" id="2484341at2"/>
<evidence type="ECO:0000313" key="2">
    <source>
        <dbReference type="EMBL" id="QDH23073.1"/>
    </source>
</evidence>
<feature type="transmembrane region" description="Helical" evidence="1">
    <location>
        <begin position="12"/>
        <end position="36"/>
    </location>
</feature>
<reference evidence="2 3" key="1">
    <citation type="submission" date="2019-06" db="EMBL/GenBank/DDBJ databases">
        <title>Saccharibacillus brassicae sp. nov., an endophytic bacterium isolated from Chinese cabbage seeds (Brassica pekinensis).</title>
        <authorList>
            <person name="Jiang L."/>
            <person name="Lee J."/>
            <person name="Kim S.W."/>
        </authorList>
    </citation>
    <scope>NUCLEOTIDE SEQUENCE [LARGE SCALE GENOMIC DNA]</scope>
    <source>
        <strain evidence="3">KCTC 43072 / ATSA2</strain>
    </source>
</reference>
<proteinExistence type="predicted"/>
<dbReference type="Proteomes" id="UP000316968">
    <property type="component" value="Chromosome"/>
</dbReference>
<keyword evidence="1" id="KW-0472">Membrane</keyword>
<dbReference type="AlphaFoldDB" id="A0A4Y6UZB0"/>
<gene>
    <name evidence="2" type="ORF">FFV09_20780</name>
</gene>
<organism evidence="2 3">
    <name type="scientific">Saccharibacillus brassicae</name>
    <dbReference type="NCBI Taxonomy" id="2583377"/>
    <lineage>
        <taxon>Bacteria</taxon>
        <taxon>Bacillati</taxon>
        <taxon>Bacillota</taxon>
        <taxon>Bacilli</taxon>
        <taxon>Bacillales</taxon>
        <taxon>Paenibacillaceae</taxon>
        <taxon>Saccharibacillus</taxon>
    </lineage>
</organism>
<evidence type="ECO:0008006" key="4">
    <source>
        <dbReference type="Google" id="ProtNLM"/>
    </source>
</evidence>
<keyword evidence="3" id="KW-1185">Reference proteome</keyword>
<keyword evidence="1" id="KW-0812">Transmembrane</keyword>
<dbReference type="RefSeq" id="WP_141449610.1">
    <property type="nucleotide sequence ID" value="NZ_CP041217.1"/>
</dbReference>
<protein>
    <recommendedName>
        <fullName evidence="4">HAMP domain-containing protein</fullName>
    </recommendedName>
</protein>
<keyword evidence="1" id="KW-1133">Transmembrane helix</keyword>
<dbReference type="EMBL" id="CP041217">
    <property type="protein sequence ID" value="QDH23073.1"/>
    <property type="molecule type" value="Genomic_DNA"/>
</dbReference>